<keyword evidence="2" id="KW-1185">Reference proteome</keyword>
<evidence type="ECO:0000313" key="1">
    <source>
        <dbReference type="EMBL" id="KAH0772261.1"/>
    </source>
</evidence>
<evidence type="ECO:0008006" key="3">
    <source>
        <dbReference type="Google" id="ProtNLM"/>
    </source>
</evidence>
<comment type="caution">
    <text evidence="1">The sequence shown here is derived from an EMBL/GenBank/DDBJ whole genome shotgun (WGS) entry which is preliminary data.</text>
</comment>
<dbReference type="PANTHER" id="PTHR13793">
    <property type="entry name" value="PHD FINGER PROTEINS"/>
    <property type="match status" value="1"/>
</dbReference>
<evidence type="ECO:0000313" key="2">
    <source>
        <dbReference type="Proteomes" id="UP000826656"/>
    </source>
</evidence>
<protein>
    <recommendedName>
        <fullName evidence="3">Retrotransposon gag domain-containing protein</fullName>
    </recommendedName>
</protein>
<name>A0ABQ7VW34_SOLTU</name>
<accession>A0ABQ7VW34</accession>
<dbReference type="Proteomes" id="UP000826656">
    <property type="component" value="Unassembled WGS sequence"/>
</dbReference>
<organism evidence="1 2">
    <name type="scientific">Solanum tuberosum</name>
    <name type="common">Potato</name>
    <dbReference type="NCBI Taxonomy" id="4113"/>
    <lineage>
        <taxon>Eukaryota</taxon>
        <taxon>Viridiplantae</taxon>
        <taxon>Streptophyta</taxon>
        <taxon>Embryophyta</taxon>
        <taxon>Tracheophyta</taxon>
        <taxon>Spermatophyta</taxon>
        <taxon>Magnoliopsida</taxon>
        <taxon>eudicotyledons</taxon>
        <taxon>Gunneridae</taxon>
        <taxon>Pentapetalae</taxon>
        <taxon>asterids</taxon>
        <taxon>lamiids</taxon>
        <taxon>Solanales</taxon>
        <taxon>Solanaceae</taxon>
        <taxon>Solanoideae</taxon>
        <taxon>Solaneae</taxon>
        <taxon>Solanum</taxon>
    </lineage>
</organism>
<dbReference type="InterPro" id="IPR050701">
    <property type="entry name" value="Histone_Mod_Regulator"/>
</dbReference>
<gene>
    <name evidence="1" type="ORF">KY290_016242</name>
</gene>
<dbReference type="EMBL" id="JAIVGD010000011">
    <property type="protein sequence ID" value="KAH0772261.1"/>
    <property type="molecule type" value="Genomic_DNA"/>
</dbReference>
<proteinExistence type="predicted"/>
<dbReference type="PANTHER" id="PTHR13793:SF132">
    <property type="entry name" value="HISTONE-LYSINE N-METHYLTRANSFERASE ATX5"/>
    <property type="match status" value="1"/>
</dbReference>
<reference evidence="1 2" key="1">
    <citation type="journal article" date="2021" name="bioRxiv">
        <title>Chromosome-scale and haplotype-resolved genome assembly of a tetraploid potato cultivar.</title>
        <authorList>
            <person name="Sun H."/>
            <person name="Jiao W.-B."/>
            <person name="Krause K."/>
            <person name="Campoy J.A."/>
            <person name="Goel M."/>
            <person name="Folz-Donahue K."/>
            <person name="Kukat C."/>
            <person name="Huettel B."/>
            <person name="Schneeberger K."/>
        </authorList>
    </citation>
    <scope>NUCLEOTIDE SEQUENCE [LARGE SCALE GENOMIC DNA]</scope>
    <source>
        <strain evidence="1">SolTubOtavaFocal</strain>
        <tissue evidence="1">Leaves</tissue>
    </source>
</reference>
<sequence length="697" mass="80895">MEDHRVLKDFVDNSIREIKDSICKDLTEFCSMLLENPEAWIVQAEHYFDFHKIEEDQKLNVASFYLDGEALKWYQWLFRNNQLIDWPHFVDKVRIRFKQKGFESTGRRFANFEHVTYVTEYQNCCEDSLGESGLLFPSHTYVHPQWRNITNSLLSQYNGEQSECKSNTNAHKVFDESSDRHKDANSLCTSNKPIEFFITPNDLVSSVSKIENSCGDDVENEDKNDEEEIVTIRNKSIEFVIANANKPSFWINSIVSTTRDLSMFDICKALDDRWNQLFAYPVGLAQRWEEMPSISYTFNYAKLMSKVTNDGRNLIYVGCSINLSLEMHPELVECEGYDLKCLGSQSNLVGKGVFLHVWDPGIHWQFVKLNNLDSGILFHIQTQDVLVNIKQLKRPICVLTVHQRESFIGGGGIEKWMVRRWNSQKVDHQQLFKIFEQEHEHVLAKWTTERCGKYRWVEDLDGNNKIKCNMCRIVVHQEFQGVSNAQNLTSWFYLACAKLEFKKSYCFYPTPCGILMASANAFLWTYVTFVWSQLEVAYHNVDTMMNHINQYISVLTKNEMETTLSLEFLSVCIDVFPITAYANVDENVIFDIALVKWLLIYFLQRIDQGDKEDTILVKATFNTYPGLNKFAVIISILFYPNLEDKVLIEDGSIVVNQVDFVRSYVLGILNETDLYGIIGPSNMLESFIWDSGPISYC</sequence>